<reference evidence="5" key="2">
    <citation type="submission" date="2023-01" db="EMBL/GenBank/DDBJ databases">
        <authorList>
            <person name="Sun Q."/>
            <person name="Evtushenko L."/>
        </authorList>
    </citation>
    <scope>NUCLEOTIDE SEQUENCE</scope>
    <source>
        <strain evidence="5">VKM Ac-1401</strain>
    </source>
</reference>
<feature type="domain" description="Smf/DprA SLOG" evidence="3">
    <location>
        <begin position="139"/>
        <end position="348"/>
    </location>
</feature>
<dbReference type="Proteomes" id="UP001142372">
    <property type="component" value="Unassembled WGS sequence"/>
</dbReference>
<reference evidence="5" key="1">
    <citation type="journal article" date="2014" name="Int. J. Syst. Evol. Microbiol.">
        <title>Complete genome sequence of Corynebacterium casei LMG S-19264T (=DSM 44701T), isolated from a smear-ripened cheese.</title>
        <authorList>
            <consortium name="US DOE Joint Genome Institute (JGI-PGF)"/>
            <person name="Walter F."/>
            <person name="Albersmeier A."/>
            <person name="Kalinowski J."/>
            <person name="Ruckert C."/>
        </authorList>
    </citation>
    <scope>NUCLEOTIDE SEQUENCE</scope>
    <source>
        <strain evidence="5">VKM Ac-1401</strain>
    </source>
</reference>
<dbReference type="AlphaFoldDB" id="A0A9W6HCH8"/>
<dbReference type="InterPro" id="IPR003488">
    <property type="entry name" value="DprA"/>
</dbReference>
<dbReference type="PANTHER" id="PTHR43022:SF1">
    <property type="entry name" value="PROTEIN SMF"/>
    <property type="match status" value="1"/>
</dbReference>
<comment type="caution">
    <text evidence="5">The sequence shown here is derived from an EMBL/GenBank/DDBJ whole genome shotgun (WGS) entry which is preliminary data.</text>
</comment>
<protein>
    <submittedName>
        <fullName evidence="5">DNA processing protein DprA</fullName>
    </submittedName>
</protein>
<keyword evidence="6" id="KW-1185">Reference proteome</keyword>
<dbReference type="GO" id="GO:0009294">
    <property type="term" value="P:DNA-mediated transformation"/>
    <property type="evidence" value="ECO:0007669"/>
    <property type="project" value="InterPro"/>
</dbReference>
<name>A0A9W6HCH8_9MICO</name>
<dbReference type="SUPFAM" id="SSF102405">
    <property type="entry name" value="MCP/YpsA-like"/>
    <property type="match status" value="1"/>
</dbReference>
<dbReference type="Pfam" id="PF02481">
    <property type="entry name" value="DNA_processg_A"/>
    <property type="match status" value="1"/>
</dbReference>
<evidence type="ECO:0000259" key="3">
    <source>
        <dbReference type="Pfam" id="PF02481"/>
    </source>
</evidence>
<evidence type="ECO:0000313" key="5">
    <source>
        <dbReference type="EMBL" id="GLJ77782.1"/>
    </source>
</evidence>
<dbReference type="PANTHER" id="PTHR43022">
    <property type="entry name" value="PROTEIN SMF"/>
    <property type="match status" value="1"/>
</dbReference>
<evidence type="ECO:0000256" key="1">
    <source>
        <dbReference type="ARBA" id="ARBA00006525"/>
    </source>
</evidence>
<dbReference type="InterPro" id="IPR041614">
    <property type="entry name" value="DprA_WH"/>
</dbReference>
<sequence length="432" mass="43897">MPHSELARLLRPVAARSGAAGSGADQGDVRAADVGSGPDDREVLEDRFATAVFSTLTEPGDTDAGALVGALGAARALVGLVERWPPERLAAEVAEADPGAAAVLAPRIADAIDRWTPRLSLAGATRSLESAARVGAVLLTRSHELWPAGFGALGDGAPLALWVRGDAGAMRTLGRSLALVGARAATGYGEHVAMEAAAGLSDRGITVVSGGAYGIDGAAHRAALASDHPTVAFLAGGVDRLYPAGHTDLLTRIAQRGLLVAELPCGSSPTKWRFLLRNRLIAAASAATVVVEAGRRSGSLNTAGHAAAIGRPLGAVPGPVTSPASAGCHRLLREFDAACVTDAAEMAELAGFDDPVSPGSSRGEAARRVALDGVAVDGHPVRVLDALVRTRGRPAHVVASSSGLSVRDVTATLAELELEGRVAEHADGWVKV</sequence>
<dbReference type="EMBL" id="BSEN01000015">
    <property type="protein sequence ID" value="GLJ77782.1"/>
    <property type="molecule type" value="Genomic_DNA"/>
</dbReference>
<dbReference type="Pfam" id="PF17782">
    <property type="entry name" value="WHD_DprA"/>
    <property type="match status" value="1"/>
</dbReference>
<comment type="similarity">
    <text evidence="1">Belongs to the DprA/Smf family.</text>
</comment>
<organism evidence="5 6">
    <name type="scientific">Leifsonia poae</name>
    <dbReference type="NCBI Taxonomy" id="110933"/>
    <lineage>
        <taxon>Bacteria</taxon>
        <taxon>Bacillati</taxon>
        <taxon>Actinomycetota</taxon>
        <taxon>Actinomycetes</taxon>
        <taxon>Micrococcales</taxon>
        <taxon>Microbacteriaceae</taxon>
        <taxon>Leifsonia</taxon>
    </lineage>
</organism>
<feature type="region of interest" description="Disordered" evidence="2">
    <location>
        <begin position="17"/>
        <end position="38"/>
    </location>
</feature>
<accession>A0A9W6HCH8</accession>
<evidence type="ECO:0000256" key="2">
    <source>
        <dbReference type="SAM" id="MobiDB-lite"/>
    </source>
</evidence>
<dbReference type="NCBIfam" id="TIGR00732">
    <property type="entry name" value="dprA"/>
    <property type="match status" value="1"/>
</dbReference>
<evidence type="ECO:0000259" key="4">
    <source>
        <dbReference type="Pfam" id="PF17782"/>
    </source>
</evidence>
<dbReference type="InterPro" id="IPR057666">
    <property type="entry name" value="DrpA_SLOG"/>
</dbReference>
<dbReference type="Gene3D" id="3.40.50.450">
    <property type="match status" value="1"/>
</dbReference>
<gene>
    <name evidence="5" type="ORF">GCM10017584_33560</name>
</gene>
<evidence type="ECO:0000313" key="6">
    <source>
        <dbReference type="Proteomes" id="UP001142372"/>
    </source>
</evidence>
<dbReference type="Gene3D" id="1.10.10.10">
    <property type="entry name" value="Winged helix-like DNA-binding domain superfamily/Winged helix DNA-binding domain"/>
    <property type="match status" value="1"/>
</dbReference>
<feature type="domain" description="DprA winged helix" evidence="4">
    <location>
        <begin position="382"/>
        <end position="428"/>
    </location>
</feature>
<dbReference type="InterPro" id="IPR036388">
    <property type="entry name" value="WH-like_DNA-bd_sf"/>
</dbReference>
<proteinExistence type="inferred from homology"/>